<keyword evidence="4" id="KW-0274">FAD</keyword>
<evidence type="ECO:0000256" key="6">
    <source>
        <dbReference type="SAM" id="Phobius"/>
    </source>
</evidence>
<accession>A0A1F6PG43</accession>
<comment type="cofactor">
    <cofactor evidence="1">
        <name>FAD</name>
        <dbReference type="ChEBI" id="CHEBI:57692"/>
    </cofactor>
</comment>
<dbReference type="InterPro" id="IPR023753">
    <property type="entry name" value="FAD/NAD-binding_dom"/>
</dbReference>
<dbReference type="Proteomes" id="UP000178254">
    <property type="component" value="Unassembled WGS sequence"/>
</dbReference>
<dbReference type="Pfam" id="PF07992">
    <property type="entry name" value="Pyr_redox_2"/>
    <property type="match status" value="1"/>
</dbReference>
<dbReference type="PRINTS" id="PR00368">
    <property type="entry name" value="FADPNR"/>
</dbReference>
<evidence type="ECO:0000313" key="8">
    <source>
        <dbReference type="EMBL" id="OGH95142.1"/>
    </source>
</evidence>
<feature type="domain" description="FAD/NAD(P)-binding" evidence="7">
    <location>
        <begin position="23"/>
        <end position="245"/>
    </location>
</feature>
<keyword evidence="3" id="KW-0285">Flavoprotein</keyword>
<dbReference type="PANTHER" id="PTHR42913:SF3">
    <property type="entry name" value="64 KDA MITOCHONDRIAL NADH DEHYDROGENASE (EUROFUNG)"/>
    <property type="match status" value="1"/>
</dbReference>
<reference evidence="8 9" key="1">
    <citation type="journal article" date="2016" name="Nat. Commun.">
        <title>Thousands of microbial genomes shed light on interconnected biogeochemical processes in an aquifer system.</title>
        <authorList>
            <person name="Anantharaman K."/>
            <person name="Brown C.T."/>
            <person name="Hug L.A."/>
            <person name="Sharon I."/>
            <person name="Castelle C.J."/>
            <person name="Probst A.J."/>
            <person name="Thomas B.C."/>
            <person name="Singh A."/>
            <person name="Wilkins M.J."/>
            <person name="Karaoz U."/>
            <person name="Brodie E.L."/>
            <person name="Williams K.H."/>
            <person name="Hubbard S.S."/>
            <person name="Banfield J.F."/>
        </authorList>
    </citation>
    <scope>NUCLEOTIDE SEQUENCE [LARGE SCALE GENOMIC DNA]</scope>
</reference>
<keyword evidence="5" id="KW-0560">Oxidoreductase</keyword>
<sequence length="319" mass="34936">ALIKNNRNLAVFSYEPLLKYKNFELIAEKIIKIDPTNKTITGEKATFPYDYLLIATGLDGRMPIDGGMENSILFKTVADVEKLSVYLKNKINSNLPITINVIGAGATGIEIALALTAYLKSKTKKWQINLFHNQPAPMGNNPAWLAEALVKTLKKQGINFMPNESIARLCPDGVMCGQDLHEGELNILTAGGMPNTSFAPKNILNERGFVAVDEFLQSPDKIIFAAGDVNCSPNIKTAQAAEYEGKLCADNIIATIHNQKMSQNNFKMRGFLIMTGKGTALGTALNFKVGGRIAGLLRLIAYFKSLPGFDNRLKLLKNI</sequence>
<name>A0A1F6PG43_9BACT</name>
<dbReference type="AlphaFoldDB" id="A0A1F6PG43"/>
<dbReference type="EMBL" id="MFRE01000003">
    <property type="protein sequence ID" value="OGH95142.1"/>
    <property type="molecule type" value="Genomic_DNA"/>
</dbReference>
<keyword evidence="6" id="KW-1133">Transmembrane helix</keyword>
<feature type="non-terminal residue" evidence="8">
    <location>
        <position position="1"/>
    </location>
</feature>
<dbReference type="GO" id="GO:0003955">
    <property type="term" value="F:NAD(P)H dehydrogenase (quinone) activity"/>
    <property type="evidence" value="ECO:0007669"/>
    <property type="project" value="TreeGrafter"/>
</dbReference>
<evidence type="ECO:0000259" key="7">
    <source>
        <dbReference type="Pfam" id="PF07992"/>
    </source>
</evidence>
<evidence type="ECO:0000256" key="5">
    <source>
        <dbReference type="ARBA" id="ARBA00023002"/>
    </source>
</evidence>
<dbReference type="Gene3D" id="3.50.50.100">
    <property type="match status" value="1"/>
</dbReference>
<feature type="transmembrane region" description="Helical" evidence="6">
    <location>
        <begin position="97"/>
        <end position="119"/>
    </location>
</feature>
<protein>
    <recommendedName>
        <fullName evidence="7">FAD/NAD(P)-binding domain-containing protein</fullName>
    </recommendedName>
</protein>
<organism evidence="8 9">
    <name type="scientific">Candidatus Magasanikbacteria bacterium RIFOXYD2_FULL_41_14</name>
    <dbReference type="NCBI Taxonomy" id="1798709"/>
    <lineage>
        <taxon>Bacteria</taxon>
        <taxon>Candidatus Magasanikiibacteriota</taxon>
    </lineage>
</organism>
<dbReference type="GO" id="GO:0019646">
    <property type="term" value="P:aerobic electron transport chain"/>
    <property type="evidence" value="ECO:0007669"/>
    <property type="project" value="TreeGrafter"/>
</dbReference>
<dbReference type="PANTHER" id="PTHR42913">
    <property type="entry name" value="APOPTOSIS-INDUCING FACTOR 1"/>
    <property type="match status" value="1"/>
</dbReference>
<evidence type="ECO:0000256" key="3">
    <source>
        <dbReference type="ARBA" id="ARBA00022630"/>
    </source>
</evidence>
<evidence type="ECO:0000256" key="2">
    <source>
        <dbReference type="ARBA" id="ARBA00005272"/>
    </source>
</evidence>
<gene>
    <name evidence="8" type="ORF">A2538_03465</name>
</gene>
<dbReference type="InterPro" id="IPR036188">
    <property type="entry name" value="FAD/NAD-bd_sf"/>
</dbReference>
<comment type="similarity">
    <text evidence="2">Belongs to the NADH dehydrogenase family.</text>
</comment>
<dbReference type="SUPFAM" id="SSF51905">
    <property type="entry name" value="FAD/NAD(P)-binding domain"/>
    <property type="match status" value="1"/>
</dbReference>
<dbReference type="InterPro" id="IPR051169">
    <property type="entry name" value="NADH-Q_oxidoreductase"/>
</dbReference>
<keyword evidence="6" id="KW-0472">Membrane</keyword>
<evidence type="ECO:0000256" key="1">
    <source>
        <dbReference type="ARBA" id="ARBA00001974"/>
    </source>
</evidence>
<dbReference type="STRING" id="1798709.A2538_03465"/>
<keyword evidence="6" id="KW-0812">Transmembrane</keyword>
<evidence type="ECO:0000256" key="4">
    <source>
        <dbReference type="ARBA" id="ARBA00022827"/>
    </source>
</evidence>
<comment type="caution">
    <text evidence="8">The sequence shown here is derived from an EMBL/GenBank/DDBJ whole genome shotgun (WGS) entry which is preliminary data.</text>
</comment>
<evidence type="ECO:0000313" key="9">
    <source>
        <dbReference type="Proteomes" id="UP000178254"/>
    </source>
</evidence>
<proteinExistence type="inferred from homology"/>